<accession>A0AAV9IYX8</accession>
<name>A0AAV9IYX8_CYACA</name>
<gene>
    <name evidence="2" type="ORF">CDCA_CDCA11G3306</name>
</gene>
<keyword evidence="3" id="KW-1185">Reference proteome</keyword>
<dbReference type="Pfam" id="PF07432">
    <property type="entry name" value="Hc1"/>
    <property type="match status" value="1"/>
</dbReference>
<evidence type="ECO:0008006" key="4">
    <source>
        <dbReference type="Google" id="ProtNLM"/>
    </source>
</evidence>
<dbReference type="GO" id="GO:0003677">
    <property type="term" value="F:DNA binding"/>
    <property type="evidence" value="ECO:0007669"/>
    <property type="project" value="InterPro"/>
</dbReference>
<proteinExistence type="predicted"/>
<dbReference type="AlphaFoldDB" id="A0AAV9IYX8"/>
<protein>
    <recommendedName>
        <fullName evidence="4">Histone H1</fullName>
    </recommendedName>
</protein>
<evidence type="ECO:0000256" key="1">
    <source>
        <dbReference type="SAM" id="MobiDB-lite"/>
    </source>
</evidence>
<dbReference type="EMBL" id="JANCYW010000011">
    <property type="protein sequence ID" value="KAK4537281.1"/>
    <property type="molecule type" value="Genomic_DNA"/>
</dbReference>
<feature type="compositionally biased region" description="Basic and acidic residues" evidence="1">
    <location>
        <begin position="52"/>
        <end position="64"/>
    </location>
</feature>
<dbReference type="InterPro" id="IPR010886">
    <property type="entry name" value="Hc1"/>
</dbReference>
<comment type="caution">
    <text evidence="2">The sequence shown here is derived from an EMBL/GenBank/DDBJ whole genome shotgun (WGS) entry which is preliminary data.</text>
</comment>
<sequence length="76" mass="8692">MDTLDELRECVEALGREAGKFFEKGNKAAGVRARQHAQELKRLTQVLREKIQEAKTPPEPRERSQPVVPAFEEPHL</sequence>
<feature type="region of interest" description="Disordered" evidence="1">
    <location>
        <begin position="52"/>
        <end position="76"/>
    </location>
</feature>
<reference evidence="2 3" key="1">
    <citation type="submission" date="2022-07" db="EMBL/GenBank/DDBJ databases">
        <title>Genome-wide signatures of adaptation to extreme environments.</title>
        <authorList>
            <person name="Cho C.H."/>
            <person name="Yoon H.S."/>
        </authorList>
    </citation>
    <scope>NUCLEOTIDE SEQUENCE [LARGE SCALE GENOMIC DNA]</scope>
    <source>
        <strain evidence="2 3">DBV 063 E5</strain>
    </source>
</reference>
<dbReference type="Proteomes" id="UP001301350">
    <property type="component" value="Unassembled WGS sequence"/>
</dbReference>
<evidence type="ECO:0000313" key="3">
    <source>
        <dbReference type="Proteomes" id="UP001301350"/>
    </source>
</evidence>
<dbReference type="GO" id="GO:0030527">
    <property type="term" value="F:structural constituent of chromatin"/>
    <property type="evidence" value="ECO:0007669"/>
    <property type="project" value="InterPro"/>
</dbReference>
<organism evidence="2 3">
    <name type="scientific">Cyanidium caldarium</name>
    <name type="common">Red alga</name>
    <dbReference type="NCBI Taxonomy" id="2771"/>
    <lineage>
        <taxon>Eukaryota</taxon>
        <taxon>Rhodophyta</taxon>
        <taxon>Bangiophyceae</taxon>
        <taxon>Cyanidiales</taxon>
        <taxon>Cyanidiaceae</taxon>
        <taxon>Cyanidium</taxon>
    </lineage>
</organism>
<evidence type="ECO:0000313" key="2">
    <source>
        <dbReference type="EMBL" id="KAK4537281.1"/>
    </source>
</evidence>